<dbReference type="InterPro" id="IPR005530">
    <property type="entry name" value="SPW"/>
</dbReference>
<dbReference type="EMBL" id="JAVDTI010000003">
    <property type="protein sequence ID" value="MDR6806972.1"/>
    <property type="molecule type" value="Genomic_DNA"/>
</dbReference>
<name>A0ABU1R152_9BACT</name>
<evidence type="ECO:0000256" key="1">
    <source>
        <dbReference type="SAM" id="Phobius"/>
    </source>
</evidence>
<accession>A0ABU1R152</accession>
<keyword evidence="4" id="KW-1185">Reference proteome</keyword>
<protein>
    <recommendedName>
        <fullName evidence="2">SPW repeat-containing integral membrane domain-containing protein</fullName>
    </recommendedName>
</protein>
<reference evidence="3 4" key="1">
    <citation type="submission" date="2023-07" db="EMBL/GenBank/DDBJ databases">
        <title>Sorghum-associated microbial communities from plants grown in Nebraska, USA.</title>
        <authorList>
            <person name="Schachtman D."/>
        </authorList>
    </citation>
    <scope>NUCLEOTIDE SEQUENCE [LARGE SCALE GENOMIC DNA]</scope>
    <source>
        <strain evidence="3 4">BE57</strain>
    </source>
</reference>
<feature type="transmembrane region" description="Helical" evidence="1">
    <location>
        <begin position="34"/>
        <end position="55"/>
    </location>
</feature>
<comment type="caution">
    <text evidence="3">The sequence shown here is derived from an EMBL/GenBank/DDBJ whole genome shotgun (WGS) entry which is preliminary data.</text>
</comment>
<keyword evidence="1" id="KW-1133">Transmembrane helix</keyword>
<dbReference type="Proteomes" id="UP001264980">
    <property type="component" value="Unassembled WGS sequence"/>
</dbReference>
<feature type="transmembrane region" description="Helical" evidence="1">
    <location>
        <begin position="12"/>
        <end position="28"/>
    </location>
</feature>
<feature type="domain" description="SPW repeat-containing integral membrane" evidence="2">
    <location>
        <begin position="9"/>
        <end position="56"/>
    </location>
</feature>
<evidence type="ECO:0000259" key="2">
    <source>
        <dbReference type="Pfam" id="PF03779"/>
    </source>
</evidence>
<gene>
    <name evidence="3" type="ORF">J2W84_004020</name>
</gene>
<dbReference type="RefSeq" id="WP_309986634.1">
    <property type="nucleotide sequence ID" value="NZ_JAVDTI010000003.1"/>
</dbReference>
<keyword evidence="1" id="KW-0812">Transmembrane</keyword>
<evidence type="ECO:0000313" key="4">
    <source>
        <dbReference type="Proteomes" id="UP001264980"/>
    </source>
</evidence>
<keyword evidence="1" id="KW-0472">Membrane</keyword>
<sequence>MKIVSTSMHTRIDYIAGIFFFASPWIFSFTESVYAAWTVIAVAAVALTMSLFTVLSTKR</sequence>
<dbReference type="Pfam" id="PF03779">
    <property type="entry name" value="SPW"/>
    <property type="match status" value="1"/>
</dbReference>
<proteinExistence type="predicted"/>
<organism evidence="3 4">
    <name type="scientific">Dyadobacter fermentans</name>
    <dbReference type="NCBI Taxonomy" id="94254"/>
    <lineage>
        <taxon>Bacteria</taxon>
        <taxon>Pseudomonadati</taxon>
        <taxon>Bacteroidota</taxon>
        <taxon>Cytophagia</taxon>
        <taxon>Cytophagales</taxon>
        <taxon>Spirosomataceae</taxon>
        <taxon>Dyadobacter</taxon>
    </lineage>
</organism>
<evidence type="ECO:0000313" key="3">
    <source>
        <dbReference type="EMBL" id="MDR6806972.1"/>
    </source>
</evidence>